<sequence length="264" mass="27228">MQFSITSQIQDALRERHQSLSSLRTQIRAVYGRRDARRGKVARDVTAAFSPSAALLTILSPGASIVNIAGTGAAGIARQGVIKGAAKIAPVVGNEITPMATSGILKALSTNTIPWAVVGNAAPLGVYMCSFMAIKKVLRLEEKRHDSGLDMAGATAAACLIAGWSWPIAFASAVQVVVYSSMARADAASADLDEVLEFNTRAGLTAGLASGASFLIADRAIAPRFRPAVGMGGSGMAGIKRGFLAMPFVAMATYAAVNGLSLSS</sequence>
<organism evidence="2 4">
    <name type="scientific">Plasmodiophora brassicae</name>
    <name type="common">Clubroot disease agent</name>
    <dbReference type="NCBI Taxonomy" id="37360"/>
    <lineage>
        <taxon>Eukaryota</taxon>
        <taxon>Sar</taxon>
        <taxon>Rhizaria</taxon>
        <taxon>Endomyxa</taxon>
        <taxon>Phytomyxea</taxon>
        <taxon>Plasmodiophorida</taxon>
        <taxon>Plasmodiophoridae</taxon>
        <taxon>Plasmodiophora</taxon>
    </lineage>
</organism>
<name>A0A0G4IXT8_PLABS</name>
<evidence type="ECO:0000313" key="2">
    <source>
        <dbReference type="EMBL" id="CEO99959.1"/>
    </source>
</evidence>
<feature type="transmembrane region" description="Helical" evidence="1">
    <location>
        <begin position="243"/>
        <end position="262"/>
    </location>
</feature>
<feature type="transmembrane region" description="Helical" evidence="1">
    <location>
        <begin position="155"/>
        <end position="182"/>
    </location>
</feature>
<keyword evidence="1" id="KW-1133">Transmembrane helix</keyword>
<geneLocation type="mitochondrion" evidence="3"/>
<accession>A0A0G4IXT8</accession>
<keyword evidence="1" id="KW-0472">Membrane</keyword>
<protein>
    <submittedName>
        <fullName evidence="2">Uncharacterized protein</fullName>
    </submittedName>
</protein>
<keyword evidence="4" id="KW-1185">Reference proteome</keyword>
<keyword evidence="1" id="KW-0812">Transmembrane</keyword>
<evidence type="ECO:0000313" key="3">
    <source>
        <dbReference type="EMBL" id="SPQ99590.1"/>
    </source>
</evidence>
<reference evidence="2 4" key="1">
    <citation type="submission" date="2015-02" db="EMBL/GenBank/DDBJ databases">
        <authorList>
            <person name="Chooi Y.-H."/>
        </authorList>
    </citation>
    <scope>NUCLEOTIDE SEQUENCE [LARGE SCALE GENOMIC DNA]</scope>
    <source>
        <strain evidence="2">E3</strain>
    </source>
</reference>
<evidence type="ECO:0000313" key="5">
    <source>
        <dbReference type="Proteomes" id="UP000290189"/>
    </source>
</evidence>
<keyword evidence="3" id="KW-0496">Mitochondrion</keyword>
<feature type="transmembrane region" description="Helical" evidence="1">
    <location>
        <begin position="113"/>
        <end position="134"/>
    </location>
</feature>
<reference evidence="3 5" key="2">
    <citation type="submission" date="2018-03" db="EMBL/GenBank/DDBJ databases">
        <authorList>
            <person name="Fogelqvist J."/>
        </authorList>
    </citation>
    <scope>NUCLEOTIDE SEQUENCE [LARGE SCALE GENOMIC DNA]</scope>
</reference>
<dbReference type="EMBL" id="CDSF01000095">
    <property type="protein sequence ID" value="CEO99959.1"/>
    <property type="molecule type" value="Genomic_DNA"/>
</dbReference>
<dbReference type="AlphaFoldDB" id="A0A0G4IXT8"/>
<dbReference type="Proteomes" id="UP000290189">
    <property type="component" value="Unassembled WGS sequence"/>
</dbReference>
<dbReference type="EMBL" id="OVEO01000012">
    <property type="protein sequence ID" value="SPQ99590.1"/>
    <property type="molecule type" value="Genomic_DNA"/>
</dbReference>
<evidence type="ECO:0000256" key="1">
    <source>
        <dbReference type="SAM" id="Phobius"/>
    </source>
</evidence>
<dbReference type="Proteomes" id="UP000039324">
    <property type="component" value="Unassembled WGS sequence"/>
</dbReference>
<evidence type="ECO:0000313" key="4">
    <source>
        <dbReference type="Proteomes" id="UP000039324"/>
    </source>
</evidence>
<proteinExistence type="predicted"/>
<gene>
    <name evidence="2" type="ORF">PBRA_007693</name>
    <name evidence="3" type="ORF">PLBR_LOCUS6805</name>
</gene>